<protein>
    <submittedName>
        <fullName evidence="3">Glycosyl transferase family 1</fullName>
    </submittedName>
</protein>
<evidence type="ECO:0000313" key="4">
    <source>
        <dbReference type="Proteomes" id="UP000095463"/>
    </source>
</evidence>
<dbReference type="GO" id="GO:0016757">
    <property type="term" value="F:glycosyltransferase activity"/>
    <property type="evidence" value="ECO:0007669"/>
    <property type="project" value="InterPro"/>
</dbReference>
<dbReference type="Pfam" id="PF13477">
    <property type="entry name" value="Glyco_trans_4_2"/>
    <property type="match status" value="1"/>
</dbReference>
<accession>A0A1E5XM61</accession>
<gene>
    <name evidence="3" type="ORF">VW23_001900</name>
</gene>
<dbReference type="CDD" id="cd03808">
    <property type="entry name" value="GT4_CapM-like"/>
    <property type="match status" value="1"/>
</dbReference>
<dbReference type="InterPro" id="IPR028098">
    <property type="entry name" value="Glyco_trans_4-like_N"/>
</dbReference>
<dbReference type="AlphaFoldDB" id="A0A1E5XM61"/>
<feature type="domain" description="Glycosyl transferase family 1" evidence="1">
    <location>
        <begin position="192"/>
        <end position="356"/>
    </location>
</feature>
<dbReference type="PANTHER" id="PTHR12526:SF638">
    <property type="entry name" value="SPORE COAT PROTEIN SA"/>
    <property type="match status" value="1"/>
</dbReference>
<dbReference type="SUPFAM" id="SSF53756">
    <property type="entry name" value="UDP-Glycosyltransferase/glycogen phosphorylase"/>
    <property type="match status" value="1"/>
</dbReference>
<keyword evidence="4" id="KW-1185">Reference proteome</keyword>
<dbReference type="Gene3D" id="3.40.50.2000">
    <property type="entry name" value="Glycogen Phosphorylase B"/>
    <property type="match status" value="2"/>
</dbReference>
<dbReference type="Proteomes" id="UP000095463">
    <property type="component" value="Unassembled WGS sequence"/>
</dbReference>
<sequence length="380" mass="41354">MRESEPIVMARKKLVFLLTEDWFFLSHFLDRAHAARDVGYEVVVATRDNGDGATIRGHGYRFVDIPFRRGGLNPLRELQTLLAIRRLYRAERPAIVHHVALKPIIYGSLAAGNTAVVNAPVGMGFVFSSQAPLARLLRPLIRAVLRRVLNPPHSRVVFENPDDLATSTTDGSVDPAEAVLIRGAGVDVEAIRPSPEPPGPVRVVLVARMLKDKGIGEFIEAARLLAASGHDIRFTLVGAPDPQNPSSMTEAELQALDQAGIVEWLGFRRDVPEILAQSHIVALPSYREGLPKTLLEAMAAERAIVTTDVPGCREVVTDEVTGLLVPARDAKALAAAIARLAEDQTLRRTIAQAGRRKAETEFPITVVAAKTIAVYRSLVP</sequence>
<dbReference type="PANTHER" id="PTHR12526">
    <property type="entry name" value="GLYCOSYLTRANSFERASE"/>
    <property type="match status" value="1"/>
</dbReference>
<comment type="caution">
    <text evidence="3">The sequence shown here is derived from an EMBL/GenBank/DDBJ whole genome shotgun (WGS) entry which is preliminary data.</text>
</comment>
<name>A0A1E5XM61_9HYPH</name>
<evidence type="ECO:0000313" key="3">
    <source>
        <dbReference type="EMBL" id="OEO29668.1"/>
    </source>
</evidence>
<dbReference type="Pfam" id="PF00534">
    <property type="entry name" value="Glycos_transf_1"/>
    <property type="match status" value="1"/>
</dbReference>
<reference evidence="3 4" key="1">
    <citation type="journal article" date="2015" name="Genome Announc.">
        <title>Genome Assemblies of Three Soil-Associated Devosia species: D. insulae, D. limi, and D. soli.</title>
        <authorList>
            <person name="Hassan Y.I."/>
            <person name="Lepp D."/>
            <person name="Zhou T."/>
        </authorList>
    </citation>
    <scope>NUCLEOTIDE SEQUENCE [LARGE SCALE GENOMIC DNA]</scope>
    <source>
        <strain evidence="3 4">DS-56</strain>
    </source>
</reference>
<evidence type="ECO:0000259" key="2">
    <source>
        <dbReference type="Pfam" id="PF13477"/>
    </source>
</evidence>
<proteinExistence type="predicted"/>
<dbReference type="EMBL" id="LAJE02000268">
    <property type="protein sequence ID" value="OEO29668.1"/>
    <property type="molecule type" value="Genomic_DNA"/>
</dbReference>
<feature type="domain" description="Glycosyltransferase subfamily 4-like N-terminal" evidence="2">
    <location>
        <begin position="13"/>
        <end position="147"/>
    </location>
</feature>
<organism evidence="3 4">
    <name type="scientific">Devosia insulae DS-56</name>
    <dbReference type="NCBI Taxonomy" id="1116389"/>
    <lineage>
        <taxon>Bacteria</taxon>
        <taxon>Pseudomonadati</taxon>
        <taxon>Pseudomonadota</taxon>
        <taxon>Alphaproteobacteria</taxon>
        <taxon>Hyphomicrobiales</taxon>
        <taxon>Devosiaceae</taxon>
        <taxon>Devosia</taxon>
    </lineage>
</organism>
<keyword evidence="3" id="KW-0808">Transferase</keyword>
<dbReference type="InterPro" id="IPR001296">
    <property type="entry name" value="Glyco_trans_1"/>
</dbReference>
<evidence type="ECO:0000259" key="1">
    <source>
        <dbReference type="Pfam" id="PF00534"/>
    </source>
</evidence>